<dbReference type="KEGG" id="dov:DSCO28_56540"/>
<dbReference type="Pfam" id="PF05378">
    <property type="entry name" value="Hydant_A_N"/>
    <property type="match status" value="1"/>
</dbReference>
<sequence length="687" mass="74726">MRIGIDVGGTFTDVVLVDNRTGIFQYTKTPTTHFDLAEGVLTGLRDILKMANVPIGDVDYIIHGTTIGTNAIVEGGGARVGLITTKGFEDVLEIRRVARPKEAAFDFGADNPPPLIPRFLRKGVTERIDSQGNVTVPLVEEDVRAVCAYFREQQVDALVVSLLFSFLNPAHEKKIAEISREILDGIPVSLSSEICPEFREYERTCTTVMNGYLGPVIRDYMNNLTKRLSSEFGELTLHIMQSNGGTMTAEAAKEHASHLINSGPAGGAIAAAFVSRLTGNEMAVGADMGGTTFDISIIDHNLPKTTTWGGVTNYPIKLPMVDLKTIGAGGGSIAWVDEGGVLNVGPKSAGSDPGPAGYGWGGTLPTVSDANLVLGRLNPEYFLGGKLPLYPEKARAAIEEYVARPMNLSVEEAAAGIIRIVNANMAKGISGNSVERGYDLREFALITMGGAAALHAAEIARDLSMARVIVPAMSGNFSAVGMVVADIQHDYVRTYASKRRNIDPKNLLDQFKDMEAEGKKQLKEENVTEDRIEITWSADLRYEGQSWELNTPISTSENLKEQDISKIVNDFHALHQQVYSYSEPEAVVEFINLRVRMKGKNPPLSLTHESKQGLSVEDSKKVMRPVYFEGKGWEEVPVYERELLPAGAAVRGPCIIEETISTALVPHGFTGSIDGYRNLIIEQENRG</sequence>
<protein>
    <submittedName>
        <fullName evidence="4">5-oxoprolinase</fullName>
    </submittedName>
</protein>
<dbReference type="Gene3D" id="3.30.420.40">
    <property type="match status" value="1"/>
</dbReference>
<dbReference type="PANTHER" id="PTHR11365:SF23">
    <property type="entry name" value="HYPOTHETICAL 5-OXOPROLINASE (EUROFUNG)-RELATED"/>
    <property type="match status" value="1"/>
</dbReference>
<evidence type="ECO:0000259" key="1">
    <source>
        <dbReference type="Pfam" id="PF01968"/>
    </source>
</evidence>
<evidence type="ECO:0000259" key="3">
    <source>
        <dbReference type="Pfam" id="PF19278"/>
    </source>
</evidence>
<feature type="domain" description="Hydantoinase/oxoprolinase N-terminal" evidence="2">
    <location>
        <begin position="2"/>
        <end position="182"/>
    </location>
</feature>
<dbReference type="Pfam" id="PF19278">
    <property type="entry name" value="Hydant_A_C"/>
    <property type="match status" value="1"/>
</dbReference>
<dbReference type="GO" id="GO:0017168">
    <property type="term" value="F:5-oxoprolinase (ATP-hydrolyzing) activity"/>
    <property type="evidence" value="ECO:0007669"/>
    <property type="project" value="TreeGrafter"/>
</dbReference>
<dbReference type="InterPro" id="IPR002821">
    <property type="entry name" value="Hydantoinase_A"/>
</dbReference>
<organism evidence="4 5">
    <name type="scientific">Desulfosarcina ovata subsp. sediminis</name>
    <dbReference type="NCBI Taxonomy" id="885957"/>
    <lineage>
        <taxon>Bacteria</taxon>
        <taxon>Pseudomonadati</taxon>
        <taxon>Thermodesulfobacteriota</taxon>
        <taxon>Desulfobacteria</taxon>
        <taxon>Desulfobacterales</taxon>
        <taxon>Desulfosarcinaceae</taxon>
        <taxon>Desulfosarcina</taxon>
    </lineage>
</organism>
<feature type="domain" description="Hydantoinase A/oxoprolinase" evidence="1">
    <location>
        <begin position="203"/>
        <end position="490"/>
    </location>
</feature>
<dbReference type="GO" id="GO:0005829">
    <property type="term" value="C:cytosol"/>
    <property type="evidence" value="ECO:0007669"/>
    <property type="project" value="TreeGrafter"/>
</dbReference>
<gene>
    <name evidence="4" type="ORF">DSCO28_56540</name>
</gene>
<dbReference type="Pfam" id="PF01968">
    <property type="entry name" value="Hydantoinase_A"/>
    <property type="match status" value="1"/>
</dbReference>
<evidence type="ECO:0000313" key="5">
    <source>
        <dbReference type="Proteomes" id="UP000425960"/>
    </source>
</evidence>
<proteinExistence type="predicted"/>
<dbReference type="InterPro" id="IPR049517">
    <property type="entry name" value="ACX-like_C"/>
</dbReference>
<dbReference type="GO" id="GO:0006749">
    <property type="term" value="P:glutathione metabolic process"/>
    <property type="evidence" value="ECO:0007669"/>
    <property type="project" value="TreeGrafter"/>
</dbReference>
<reference evidence="4 5" key="1">
    <citation type="submission" date="2019-11" db="EMBL/GenBank/DDBJ databases">
        <title>Comparative genomics of hydrocarbon-degrading Desulfosarcina strains.</title>
        <authorList>
            <person name="Watanabe M."/>
            <person name="Kojima H."/>
            <person name="Fukui M."/>
        </authorList>
    </citation>
    <scope>NUCLEOTIDE SEQUENCE [LARGE SCALE GENOMIC DNA]</scope>
    <source>
        <strain evidence="4 5">28bB2T</strain>
    </source>
</reference>
<dbReference type="InterPro" id="IPR045079">
    <property type="entry name" value="Oxoprolinase-like"/>
</dbReference>
<dbReference type="PANTHER" id="PTHR11365">
    <property type="entry name" value="5-OXOPROLINASE RELATED"/>
    <property type="match status" value="1"/>
</dbReference>
<dbReference type="SUPFAM" id="SSF53067">
    <property type="entry name" value="Actin-like ATPase domain"/>
    <property type="match status" value="1"/>
</dbReference>
<dbReference type="InterPro" id="IPR043129">
    <property type="entry name" value="ATPase_NBD"/>
</dbReference>
<dbReference type="Proteomes" id="UP000425960">
    <property type="component" value="Chromosome"/>
</dbReference>
<dbReference type="InterPro" id="IPR008040">
    <property type="entry name" value="Hydant_A_N"/>
</dbReference>
<feature type="domain" description="Acetophenone carboxylase-like C-terminal" evidence="3">
    <location>
        <begin position="505"/>
        <end position="679"/>
    </location>
</feature>
<dbReference type="AlphaFoldDB" id="A0A5K7ZXX6"/>
<evidence type="ECO:0000313" key="4">
    <source>
        <dbReference type="EMBL" id="BBO85088.1"/>
    </source>
</evidence>
<name>A0A5K7ZXX6_9BACT</name>
<dbReference type="EMBL" id="AP021876">
    <property type="protein sequence ID" value="BBO85088.1"/>
    <property type="molecule type" value="Genomic_DNA"/>
</dbReference>
<evidence type="ECO:0000259" key="2">
    <source>
        <dbReference type="Pfam" id="PF05378"/>
    </source>
</evidence>
<dbReference type="RefSeq" id="WP_155324807.1">
    <property type="nucleotide sequence ID" value="NZ_AP021876.1"/>
</dbReference>
<accession>A0A5K7ZXX6</accession>